<dbReference type="OMA" id="TGDIDWR"/>
<sequence>MRPATRVLCLHSGINIGRLRLAEQFSTMNGLQMNENAAFDSYVRERRRKEYYEAFDQRVERGYAAAAKLHKTEIQNAVKRRLKASGEKFTAAVLREMKTSIDDRLVWLRDVWAQIDADYRSGDPARQEIAAKEISAALCGESSEYMRWVYETKRDIRFAGPIGRRVLESELQAAELPQVSDEEVNRYSSLKLNMAEIERQVKAKYGVAGQQHWQELQAAKDDEYIKKIDEAAEIYKKLLDQGARLDESRRTELQRSYVERVHQAQVRFKAAMELEGQRERLIEAHRVMKEERLRVEKEERRALLQEAAELRAQGKTSAEVLAALKERQIEANARRQAEYELKEREAILRHKTQLLDMISKFKSDVERRDGEELLHRHKDSAKRSVNVFGFCGDDEVGGVGLSGVDVGVGSSESSLLRENPEGSLPTVATDSAASPVSGMSKTTHALAHPQKVDLWKAINADTYEDPFRSVHQARLDAVQTYDPTYARTFPFNLVLGRKYSKQGAGEMAAGNEMDRQILQKGSSVLYSFQWGIGNNTVHDLDADGSTDYFMDGVFHVRDKKTGDIDWRYEKKKGGPVFRGPKFYRLGAQREAADPGEQPMDPTPYTPLPKEHRWRSS</sequence>
<evidence type="ECO:0000313" key="3">
    <source>
        <dbReference type="EMBL" id="CCC48962.1"/>
    </source>
</evidence>
<dbReference type="AlphaFoldDB" id="G0TYB7"/>
<feature type="region of interest" description="Disordered" evidence="2">
    <location>
        <begin position="587"/>
        <end position="616"/>
    </location>
</feature>
<dbReference type="EMBL" id="HE573023">
    <property type="protein sequence ID" value="CCC48962.1"/>
    <property type="molecule type" value="Genomic_DNA"/>
</dbReference>
<reference evidence="3" key="1">
    <citation type="journal article" date="2012" name="Proc. Natl. Acad. Sci. U.S.A.">
        <title>Antigenic diversity is generated by distinct evolutionary mechanisms in African trypanosome species.</title>
        <authorList>
            <person name="Jackson A.P."/>
            <person name="Berry A."/>
            <person name="Aslett M."/>
            <person name="Allison H.C."/>
            <person name="Burton P."/>
            <person name="Vavrova-Anderson J."/>
            <person name="Brown R."/>
            <person name="Browne H."/>
            <person name="Corton N."/>
            <person name="Hauser H."/>
            <person name="Gamble J."/>
            <person name="Gilderthorp R."/>
            <person name="Marcello L."/>
            <person name="McQuillan J."/>
            <person name="Otto T.D."/>
            <person name="Quail M.A."/>
            <person name="Sanders M.J."/>
            <person name="van Tonder A."/>
            <person name="Ginger M.L."/>
            <person name="Field M.C."/>
            <person name="Barry J.D."/>
            <person name="Hertz-Fowler C."/>
            <person name="Berriman M."/>
        </authorList>
    </citation>
    <scope>NUCLEOTIDE SEQUENCE</scope>
    <source>
        <strain evidence="3">Y486</strain>
    </source>
</reference>
<proteinExistence type="predicted"/>
<protein>
    <recommendedName>
        <fullName evidence="4">Trichohyalin</fullName>
    </recommendedName>
</protein>
<feature type="coiled-coil region" evidence="1">
    <location>
        <begin position="271"/>
        <end position="313"/>
    </location>
</feature>
<feature type="region of interest" description="Disordered" evidence="2">
    <location>
        <begin position="412"/>
        <end position="436"/>
    </location>
</feature>
<organism evidence="3">
    <name type="scientific">Trypanosoma vivax (strain Y486)</name>
    <dbReference type="NCBI Taxonomy" id="1055687"/>
    <lineage>
        <taxon>Eukaryota</taxon>
        <taxon>Discoba</taxon>
        <taxon>Euglenozoa</taxon>
        <taxon>Kinetoplastea</taxon>
        <taxon>Metakinetoplastina</taxon>
        <taxon>Trypanosomatida</taxon>
        <taxon>Trypanosomatidae</taxon>
        <taxon>Trypanosoma</taxon>
        <taxon>Duttonella</taxon>
    </lineage>
</organism>
<dbReference type="VEuPathDB" id="TriTrypDB:TvY486_0702960"/>
<accession>G0TYB7</accession>
<evidence type="ECO:0000256" key="2">
    <source>
        <dbReference type="SAM" id="MobiDB-lite"/>
    </source>
</evidence>
<name>G0TYB7_TRYVY</name>
<evidence type="ECO:0000256" key="1">
    <source>
        <dbReference type="SAM" id="Coils"/>
    </source>
</evidence>
<keyword evidence="1" id="KW-0175">Coiled coil</keyword>
<evidence type="ECO:0008006" key="4">
    <source>
        <dbReference type="Google" id="ProtNLM"/>
    </source>
</evidence>
<gene>
    <name evidence="3" type="ORF">TVY486_0702960</name>
</gene>
<feature type="compositionally biased region" description="Polar residues" evidence="2">
    <location>
        <begin position="426"/>
        <end position="436"/>
    </location>
</feature>